<dbReference type="EMBL" id="BMJE01000004">
    <property type="protein sequence ID" value="GGB78281.1"/>
    <property type="molecule type" value="Genomic_DNA"/>
</dbReference>
<protein>
    <submittedName>
        <fullName evidence="1">Alpha/beta hydrolase</fullName>
    </submittedName>
</protein>
<evidence type="ECO:0000313" key="2">
    <source>
        <dbReference type="Proteomes" id="UP000615760"/>
    </source>
</evidence>
<reference evidence="2" key="1">
    <citation type="journal article" date="2019" name="Int. J. Syst. Evol. Microbiol.">
        <title>The Global Catalogue of Microorganisms (GCM) 10K type strain sequencing project: providing services to taxonomists for standard genome sequencing and annotation.</title>
        <authorList>
            <consortium name="The Broad Institute Genomics Platform"/>
            <consortium name="The Broad Institute Genome Sequencing Center for Infectious Disease"/>
            <person name="Wu L."/>
            <person name="Ma J."/>
        </authorList>
    </citation>
    <scope>NUCLEOTIDE SEQUENCE [LARGE SCALE GENOMIC DNA]</scope>
    <source>
        <strain evidence="2">CGMCC 1.15461</strain>
    </source>
</reference>
<organism evidence="1 2">
    <name type="scientific">Flavobacterium suaedae</name>
    <dbReference type="NCBI Taxonomy" id="1767027"/>
    <lineage>
        <taxon>Bacteria</taxon>
        <taxon>Pseudomonadati</taxon>
        <taxon>Bacteroidota</taxon>
        <taxon>Flavobacteriia</taxon>
        <taxon>Flavobacteriales</taxon>
        <taxon>Flavobacteriaceae</taxon>
        <taxon>Flavobacterium</taxon>
    </lineage>
</organism>
<keyword evidence="2" id="KW-1185">Reference proteome</keyword>
<dbReference type="InterPro" id="IPR025365">
    <property type="entry name" value="DUF4269"/>
</dbReference>
<comment type="caution">
    <text evidence="1">The sequence shown here is derived from an EMBL/GenBank/DDBJ whole genome shotgun (WGS) entry which is preliminary data.</text>
</comment>
<accession>A0ABQ1JVF1</accession>
<dbReference type="Pfam" id="PF14091">
    <property type="entry name" value="DUF4269"/>
    <property type="match status" value="1"/>
</dbReference>
<proteinExistence type="predicted"/>
<gene>
    <name evidence="1" type="ORF">GCM10007424_17980</name>
</gene>
<keyword evidence="1" id="KW-0378">Hydrolase</keyword>
<dbReference type="Proteomes" id="UP000615760">
    <property type="component" value="Unassembled WGS sequence"/>
</dbReference>
<sequence length="189" mass="22179">MGNFFIFMHKQGEMNHFKTISYLKQGNKKQQEAYRILTKYGVWEKLTDFSPLLAGTIPIAIDIDNSDLDIICCFNDVAVFTATLKKEFSDYKGFTIREAEDIDPNYKTVVCNFIFDDFEIEIFGQNRKSEEQNAYRHMLIEYQILEKEGEQFRQQIIALKKEGYKTEPAFAKLLELRGNPYYALLNYSL</sequence>
<dbReference type="GO" id="GO:0016787">
    <property type="term" value="F:hydrolase activity"/>
    <property type="evidence" value="ECO:0007669"/>
    <property type="project" value="UniProtKB-KW"/>
</dbReference>
<name>A0ABQ1JVF1_9FLAO</name>
<evidence type="ECO:0000313" key="1">
    <source>
        <dbReference type="EMBL" id="GGB78281.1"/>
    </source>
</evidence>